<evidence type="ECO:0000313" key="2">
    <source>
        <dbReference type="EMBL" id="SFS42168.1"/>
    </source>
</evidence>
<sequence>MRAVVGDQLHVHSKHVDEAEKYAEILEVLGQDGEPPYKVRYTDGHEGIVFPGSDCVIEAPSPRQGD</sequence>
<evidence type="ECO:0000259" key="1">
    <source>
        <dbReference type="Pfam" id="PF08940"/>
    </source>
</evidence>
<dbReference type="Pfam" id="PF08940">
    <property type="entry name" value="DUF1918"/>
    <property type="match status" value="1"/>
</dbReference>
<dbReference type="SUPFAM" id="SSF50118">
    <property type="entry name" value="Cell growth inhibitor/plasmid maintenance toxic component"/>
    <property type="match status" value="1"/>
</dbReference>
<name>A0A1I6PQ26_9PSEU</name>
<evidence type="ECO:0000313" key="3">
    <source>
        <dbReference type="Proteomes" id="UP000198852"/>
    </source>
</evidence>
<gene>
    <name evidence="2" type="ORF">SAMN05660874_00990</name>
</gene>
<dbReference type="RefSeq" id="WP_093413980.1">
    <property type="nucleotide sequence ID" value="NZ_FOZX01000001.1"/>
</dbReference>
<protein>
    <recommendedName>
        <fullName evidence="1">DUF1918 domain-containing protein</fullName>
    </recommendedName>
</protein>
<organism evidence="2 3">
    <name type="scientific">Saccharopolyspora flava</name>
    <dbReference type="NCBI Taxonomy" id="95161"/>
    <lineage>
        <taxon>Bacteria</taxon>
        <taxon>Bacillati</taxon>
        <taxon>Actinomycetota</taxon>
        <taxon>Actinomycetes</taxon>
        <taxon>Pseudonocardiales</taxon>
        <taxon>Pseudonocardiaceae</taxon>
        <taxon>Saccharopolyspora</taxon>
    </lineage>
</organism>
<dbReference type="Proteomes" id="UP000198852">
    <property type="component" value="Unassembled WGS sequence"/>
</dbReference>
<reference evidence="3" key="1">
    <citation type="submission" date="2016-10" db="EMBL/GenBank/DDBJ databases">
        <authorList>
            <person name="Varghese N."/>
            <person name="Submissions S."/>
        </authorList>
    </citation>
    <scope>NUCLEOTIDE SEQUENCE [LARGE SCALE GENOMIC DNA]</scope>
    <source>
        <strain evidence="3">DSM 44771</strain>
    </source>
</reference>
<dbReference type="OrthoDB" id="4828144at2"/>
<keyword evidence="3" id="KW-1185">Reference proteome</keyword>
<dbReference type="EMBL" id="FOZX01000001">
    <property type="protein sequence ID" value="SFS42168.1"/>
    <property type="molecule type" value="Genomic_DNA"/>
</dbReference>
<dbReference type="Gene3D" id="2.30.30.440">
    <property type="entry name" value="Domain of unknown function DUF1918"/>
    <property type="match status" value="1"/>
</dbReference>
<dbReference type="InterPro" id="IPR015035">
    <property type="entry name" value="DUF1918"/>
</dbReference>
<proteinExistence type="predicted"/>
<dbReference type="STRING" id="95161.SAMN05660874_00990"/>
<feature type="domain" description="DUF1918" evidence="1">
    <location>
        <begin position="1"/>
        <end position="57"/>
    </location>
</feature>
<accession>A0A1I6PQ26</accession>
<dbReference type="AlphaFoldDB" id="A0A1I6PQ26"/>